<dbReference type="RefSeq" id="WP_279925367.1">
    <property type="nucleotide sequence ID" value="NZ_JARWBG010000001.1"/>
</dbReference>
<feature type="transmembrane region" description="Helical" evidence="1">
    <location>
        <begin position="16"/>
        <end position="37"/>
    </location>
</feature>
<dbReference type="InterPro" id="IPR002035">
    <property type="entry name" value="VWF_A"/>
</dbReference>
<protein>
    <recommendedName>
        <fullName evidence="2">VWFA domain-containing protein</fullName>
    </recommendedName>
</protein>
<dbReference type="PROSITE" id="PS50234">
    <property type="entry name" value="VWFA"/>
    <property type="match status" value="1"/>
</dbReference>
<comment type="caution">
    <text evidence="3">The sequence shown here is derived from an EMBL/GenBank/DDBJ whole genome shotgun (WGS) entry which is preliminary data.</text>
</comment>
<sequence length="594" mass="62432">MTTATATAAEPSGSRWRWWAVPAVLLAVVAAAGALILGRAGSGAEHRVVFLVDASAVPSPDGGKGYDFADISGAVAASALNAADDDALSLRRFGGTCDASDNTAQLVPAATENGRPIVDAARGLEPTGRATLHSGILAAVDDLAESDAAHNRIIVITAHGADACTDNTTEFDKELRERLDSSGLRLDFRFVGHRVPTAEQRALTKTATASDAPRPVFTDTAEELTGALQEFVVPDSYEALPADVPTSGTGDVFHPFAWTTAKEVRLLEDPEAEPRTLASLDSETNPGTVAWSEDRTRIAWTEMSEAGTAESLIGYVPEGSIRLMNLADDTVRTWDCEQCDIAFAGDRLISAGPGGTGLWAYPADGGAPAQWRVEGLPAMPSGELHGPAYVLSSYRQGEELVAYVRPLYDDTSAHSVYRLTADGAAQGVLPRRLAENFQAVDHDGARMIVSDVVVGRDAAGSCEPMSQRTKVLTPDSGEESVAVAPGAGWAPFDAWFTADGSAHVSYLPYRTQRIATGSCDFVRSEDPRVYALEEGAEQWVAVSDAKRRVWDVGGGSQAVTVLGEGGTATLTLTGEGAERTLDGAVGELFPSSAP</sequence>
<evidence type="ECO:0000259" key="2">
    <source>
        <dbReference type="PROSITE" id="PS50234"/>
    </source>
</evidence>
<gene>
    <name evidence="3" type="ORF">QCN29_00185</name>
</gene>
<feature type="domain" description="VWFA" evidence="2">
    <location>
        <begin position="47"/>
        <end position="240"/>
    </location>
</feature>
<keyword evidence="1" id="KW-1133">Transmembrane helix</keyword>
<keyword evidence="4" id="KW-1185">Reference proteome</keyword>
<evidence type="ECO:0000313" key="3">
    <source>
        <dbReference type="EMBL" id="MDH2387227.1"/>
    </source>
</evidence>
<proteinExistence type="predicted"/>
<dbReference type="EMBL" id="JARWBG010000001">
    <property type="protein sequence ID" value="MDH2387227.1"/>
    <property type="molecule type" value="Genomic_DNA"/>
</dbReference>
<organism evidence="3 4">
    <name type="scientific">Streptomyces chengmaiensis</name>
    <dbReference type="NCBI Taxonomy" id="3040919"/>
    <lineage>
        <taxon>Bacteria</taxon>
        <taxon>Bacillati</taxon>
        <taxon>Actinomycetota</taxon>
        <taxon>Actinomycetes</taxon>
        <taxon>Kitasatosporales</taxon>
        <taxon>Streptomycetaceae</taxon>
        <taxon>Streptomyces</taxon>
    </lineage>
</organism>
<reference evidence="3 4" key="1">
    <citation type="submission" date="2023-04" db="EMBL/GenBank/DDBJ databases">
        <title>Streptomyces chengmaiensis sp. nov. isolated from the stem of mangrove plant in Hainan.</title>
        <authorList>
            <person name="Huang X."/>
            <person name="Zhou S."/>
            <person name="Chu X."/>
            <person name="Xie Y."/>
            <person name="Lin Y."/>
        </authorList>
    </citation>
    <scope>NUCLEOTIDE SEQUENCE [LARGE SCALE GENOMIC DNA]</scope>
    <source>
        <strain evidence="3 4">HNM0663</strain>
    </source>
</reference>
<dbReference type="InterPro" id="IPR036465">
    <property type="entry name" value="vWFA_dom_sf"/>
</dbReference>
<keyword evidence="1" id="KW-0472">Membrane</keyword>
<evidence type="ECO:0000313" key="4">
    <source>
        <dbReference type="Proteomes" id="UP001223144"/>
    </source>
</evidence>
<keyword evidence="1" id="KW-0812">Transmembrane</keyword>
<evidence type="ECO:0000256" key="1">
    <source>
        <dbReference type="SAM" id="Phobius"/>
    </source>
</evidence>
<name>A0ABT6HG17_9ACTN</name>
<accession>A0ABT6HG17</accession>
<dbReference type="Gene3D" id="3.40.50.410">
    <property type="entry name" value="von Willebrand factor, type A domain"/>
    <property type="match status" value="1"/>
</dbReference>
<dbReference type="Proteomes" id="UP001223144">
    <property type="component" value="Unassembled WGS sequence"/>
</dbReference>
<dbReference type="SUPFAM" id="SSF63829">
    <property type="entry name" value="Calcium-dependent phosphotriesterase"/>
    <property type="match status" value="1"/>
</dbReference>